<dbReference type="VEuPathDB" id="PiroplasmaDB:BOVATA_044720"/>
<sequence length="322" mass="34411">MTMGEEFGQHFTYLFARLGAAGETPEAEGRETGRAIWCTGTGVTLRLAANRDQLVRQVAGEAVIEVGHQGRFIGALRGLRGDSGGIGTLPDLLVVAQLGGFAEPLVDTVVREARQPYEHLVDVARRPGGGASGVVARLVVIVETLEENSERGFGVSVGVEDAAVIADEEHGNYLTGHMPVQLAAALAAVWNIVAHFAEEPAELGGEGTEPVRHAVYHSRAWPGEALRPEAGECLVKRVKQTTDLMAVALRTGYVGEQVIKRCVDVIKLSCVALLGRREQGTFVALTLPVLPPDLTADVLVERREEILERGGQCSEHSALHVP</sequence>
<dbReference type="GeneID" id="39876749"/>
<dbReference type="EMBL" id="BDSA01000010">
    <property type="protein sequence ID" value="GBE62979.1"/>
    <property type="molecule type" value="Genomic_DNA"/>
</dbReference>
<accession>A0A2H6KJ24</accession>
<organism evidence="1 2">
    <name type="scientific">Babesia ovata</name>
    <dbReference type="NCBI Taxonomy" id="189622"/>
    <lineage>
        <taxon>Eukaryota</taxon>
        <taxon>Sar</taxon>
        <taxon>Alveolata</taxon>
        <taxon>Apicomplexa</taxon>
        <taxon>Aconoidasida</taxon>
        <taxon>Piroplasmida</taxon>
        <taxon>Babesiidae</taxon>
        <taxon>Babesia</taxon>
    </lineage>
</organism>
<evidence type="ECO:0000313" key="2">
    <source>
        <dbReference type="Proteomes" id="UP000236319"/>
    </source>
</evidence>
<comment type="caution">
    <text evidence="1">The sequence shown here is derived from an EMBL/GenBank/DDBJ whole genome shotgun (WGS) entry which is preliminary data.</text>
</comment>
<keyword evidence="2" id="KW-1185">Reference proteome</keyword>
<protein>
    <submittedName>
        <fullName evidence="1">WD G-beta repeat domain containing protein, putative</fullName>
    </submittedName>
</protein>
<gene>
    <name evidence="1" type="ORF">BOVATA_044720</name>
</gene>
<name>A0A2H6KJ24_9APIC</name>
<reference evidence="1 2" key="1">
    <citation type="journal article" date="2017" name="BMC Genomics">
        <title>Whole-genome assembly of Babesia ovata and comparative genomics between closely related pathogens.</title>
        <authorList>
            <person name="Yamagishi J."/>
            <person name="Asada M."/>
            <person name="Hakimi H."/>
            <person name="Tanaka T.Q."/>
            <person name="Sugimoto C."/>
            <person name="Kawazu S."/>
        </authorList>
    </citation>
    <scope>NUCLEOTIDE SEQUENCE [LARGE SCALE GENOMIC DNA]</scope>
    <source>
        <strain evidence="1 2">Miyake</strain>
    </source>
</reference>
<proteinExistence type="predicted"/>
<evidence type="ECO:0000313" key="1">
    <source>
        <dbReference type="EMBL" id="GBE62979.1"/>
    </source>
</evidence>
<dbReference type="RefSeq" id="XP_028869222.1">
    <property type="nucleotide sequence ID" value="XM_029013389.1"/>
</dbReference>
<dbReference type="AlphaFoldDB" id="A0A2H6KJ24"/>
<dbReference type="Proteomes" id="UP000236319">
    <property type="component" value="Unassembled WGS sequence"/>
</dbReference>